<reference evidence="19 20" key="2">
    <citation type="submission" date="2019-05" db="EMBL/GenBank/DDBJ databases">
        <authorList>
            <person name="Suflita J.M."/>
            <person name="Marks C.R."/>
        </authorList>
    </citation>
    <scope>NUCLEOTIDE SEQUENCE [LARGE SCALE GENOMIC DNA]</scope>
    <source>
        <strain evidence="19 20">ALDC</strain>
    </source>
</reference>
<evidence type="ECO:0000256" key="5">
    <source>
        <dbReference type="ARBA" id="ARBA00022645"/>
    </source>
</evidence>
<dbReference type="SUPFAM" id="SSF56601">
    <property type="entry name" value="beta-lactamase/transpeptidase-like"/>
    <property type="match status" value="1"/>
</dbReference>
<evidence type="ECO:0000256" key="14">
    <source>
        <dbReference type="PIRSR" id="PIRSR618044-2"/>
    </source>
</evidence>
<evidence type="ECO:0000313" key="19">
    <source>
        <dbReference type="EMBL" id="QCQ23131.1"/>
    </source>
</evidence>
<evidence type="ECO:0000256" key="9">
    <source>
        <dbReference type="ARBA" id="ARBA00022960"/>
    </source>
</evidence>
<evidence type="ECO:0000256" key="3">
    <source>
        <dbReference type="ARBA" id="ARBA00007164"/>
    </source>
</evidence>
<evidence type="ECO:0000256" key="16">
    <source>
        <dbReference type="SAM" id="MobiDB-lite"/>
    </source>
</evidence>
<keyword evidence="5 19" id="KW-0121">Carboxypeptidase</keyword>
<feature type="binding site" evidence="14">
    <location>
        <position position="259"/>
    </location>
    <ligand>
        <name>substrate</name>
    </ligand>
</feature>
<keyword evidence="11" id="KW-0961">Cell wall biogenesis/degradation</keyword>
<keyword evidence="17" id="KW-0812">Transmembrane</keyword>
<evidence type="ECO:0000256" key="7">
    <source>
        <dbReference type="ARBA" id="ARBA00022729"/>
    </source>
</evidence>
<dbReference type="SMART" id="SM00936">
    <property type="entry name" value="PBP5_C"/>
    <property type="match status" value="1"/>
</dbReference>
<evidence type="ECO:0000256" key="2">
    <source>
        <dbReference type="ARBA" id="ARBA00004752"/>
    </source>
</evidence>
<dbReference type="InterPro" id="IPR012338">
    <property type="entry name" value="Beta-lactam/transpept-like"/>
</dbReference>
<dbReference type="InterPro" id="IPR001967">
    <property type="entry name" value="Peptidase_S11_N"/>
</dbReference>
<evidence type="ECO:0000313" key="20">
    <source>
        <dbReference type="Proteomes" id="UP000298602"/>
    </source>
</evidence>
<dbReference type="EMBL" id="CP040098">
    <property type="protein sequence ID" value="QCQ23131.1"/>
    <property type="molecule type" value="Genomic_DNA"/>
</dbReference>
<keyword evidence="7" id="KW-0732">Signal</keyword>
<reference evidence="19 20" key="1">
    <citation type="submission" date="2019-05" db="EMBL/GenBank/DDBJ databases">
        <title>The Complete Genome Sequence of the n-alkane-degrading Desulfoglaeba alkanexedens ALDC reveals multiple alkylsuccinate synthase gene clusters.</title>
        <authorList>
            <person name="Callaghan A.V."/>
            <person name="Davidova I.A."/>
            <person name="Duncan K.E."/>
            <person name="Morris B."/>
            <person name="McInerney M.J."/>
        </authorList>
    </citation>
    <scope>NUCLEOTIDE SEQUENCE [LARGE SCALE GENOMIC DNA]</scope>
    <source>
        <strain evidence="19 20">ALDC</strain>
    </source>
</reference>
<dbReference type="OrthoDB" id="9795979at2"/>
<dbReference type="GO" id="GO:0008360">
    <property type="term" value="P:regulation of cell shape"/>
    <property type="evidence" value="ECO:0007669"/>
    <property type="project" value="UniProtKB-KW"/>
</dbReference>
<keyword evidence="10" id="KW-0573">Peptidoglycan synthesis</keyword>
<evidence type="ECO:0000256" key="13">
    <source>
        <dbReference type="PIRSR" id="PIRSR618044-1"/>
    </source>
</evidence>
<keyword evidence="17" id="KW-1133">Transmembrane helix</keyword>
<proteinExistence type="inferred from homology"/>
<organism evidence="19 20">
    <name type="scientific">Desulfoglaeba alkanexedens ALDC</name>
    <dbReference type="NCBI Taxonomy" id="980445"/>
    <lineage>
        <taxon>Bacteria</taxon>
        <taxon>Pseudomonadati</taxon>
        <taxon>Thermodesulfobacteriota</taxon>
        <taxon>Syntrophobacteria</taxon>
        <taxon>Syntrophobacterales</taxon>
        <taxon>Syntrophobacteraceae</taxon>
        <taxon>Desulfoglaeba</taxon>
    </lineage>
</organism>
<dbReference type="UniPathway" id="UPA00219"/>
<keyword evidence="9" id="KW-0133">Cell shape</keyword>
<comment type="catalytic activity">
    <reaction evidence="12">
        <text>Preferential cleavage: (Ac)2-L-Lys-D-Ala-|-D-Ala. Also transpeptidation of peptidyl-alanyl moieties that are N-acyl substituents of D-alanine.</text>
        <dbReference type="EC" id="3.4.16.4"/>
    </reaction>
</comment>
<feature type="active site" evidence="13">
    <location>
        <position position="157"/>
    </location>
</feature>
<name>A0A4V1ERX2_9BACT</name>
<evidence type="ECO:0000256" key="10">
    <source>
        <dbReference type="ARBA" id="ARBA00022984"/>
    </source>
</evidence>
<dbReference type="Gene3D" id="2.60.410.10">
    <property type="entry name" value="D-Ala-D-Ala carboxypeptidase, C-terminal domain"/>
    <property type="match status" value="1"/>
</dbReference>
<keyword evidence="17" id="KW-0472">Membrane</keyword>
<dbReference type="PRINTS" id="PR00725">
    <property type="entry name" value="DADACBPTASE1"/>
</dbReference>
<dbReference type="GO" id="GO:0071555">
    <property type="term" value="P:cell wall organization"/>
    <property type="evidence" value="ECO:0007669"/>
    <property type="project" value="UniProtKB-KW"/>
</dbReference>
<evidence type="ECO:0000256" key="4">
    <source>
        <dbReference type="ARBA" id="ARBA00012448"/>
    </source>
</evidence>
<sequence>MKRACCPGSDRPRGARRRRFPRSSNAKESPGVTLMTFRRIPISVALFWLVAASMLSPSPVPASQPVQVEAVSAFLVEVSTGTVLLEQAPDVPIEPASFTKLMTLYLVFEAVEHGTAKWNDAVWISEKAWRTGGSKMFIEVGTRVPLEDLVKGIAVVSGNDACVAVAEHLYGTVEGFVDAMNRKAEELGMTATRFRNPHGLPHPEQITTARDMATLATAYLRRFPEALRFHSMLEYSYNNITQPNRNHLLTKDPTVDGLKTGYVAAAGYHLAATSLRDGMRLLAVVMGAKSPSVREAEAQKLLNYGFRSYVLLQPFEPGKPVAAVRVWKGVKDSLELFPASAEGFVVPAAMKDAVRTELRLPESVTAPIGTGAVIGSAVITVGDGEPRVIDLVSREDIPQAGVFVRAWHSLLKAEDWNWGRIGAVTGGIAVGAAALVFLALLALRRRNRKRRSAARFHPRRF</sequence>
<dbReference type="Pfam" id="PF00768">
    <property type="entry name" value="Peptidase_S11"/>
    <property type="match status" value="1"/>
</dbReference>
<keyword evidence="8" id="KW-0378">Hydrolase</keyword>
<feature type="domain" description="Peptidase S11 D-Ala-D-Ala carboxypeptidase A C-terminal" evidence="18">
    <location>
        <begin position="309"/>
        <end position="399"/>
    </location>
</feature>
<dbReference type="KEGG" id="dax:FDQ92_13695"/>
<evidence type="ECO:0000256" key="6">
    <source>
        <dbReference type="ARBA" id="ARBA00022670"/>
    </source>
</evidence>
<comment type="function">
    <text evidence="1">Removes C-terminal D-alanyl residues from sugar-peptide cell wall precursors.</text>
</comment>
<keyword evidence="20" id="KW-1185">Reference proteome</keyword>
<comment type="similarity">
    <text evidence="3 15">Belongs to the peptidase S11 family.</text>
</comment>
<evidence type="ECO:0000256" key="8">
    <source>
        <dbReference type="ARBA" id="ARBA00022801"/>
    </source>
</evidence>
<dbReference type="Pfam" id="PF07943">
    <property type="entry name" value="PBP5_C"/>
    <property type="match status" value="1"/>
</dbReference>
<dbReference type="Gene3D" id="3.40.710.10">
    <property type="entry name" value="DD-peptidase/beta-lactamase superfamily"/>
    <property type="match status" value="1"/>
</dbReference>
<feature type="active site" description="Proton acceptor" evidence="13">
    <location>
        <position position="100"/>
    </location>
</feature>
<dbReference type="InterPro" id="IPR037167">
    <property type="entry name" value="Peptidase_S11_C_sf"/>
</dbReference>
<feature type="transmembrane region" description="Helical" evidence="17">
    <location>
        <begin position="418"/>
        <end position="443"/>
    </location>
</feature>
<dbReference type="InterPro" id="IPR012907">
    <property type="entry name" value="Peptidase_S11_C"/>
</dbReference>
<dbReference type="InterPro" id="IPR015956">
    <property type="entry name" value="Peniciliin-bd_prot_C_sf"/>
</dbReference>
<evidence type="ECO:0000259" key="18">
    <source>
        <dbReference type="SMART" id="SM00936"/>
    </source>
</evidence>
<evidence type="ECO:0000256" key="15">
    <source>
        <dbReference type="RuleBase" id="RU004016"/>
    </source>
</evidence>
<feature type="active site" description="Acyl-ester intermediate" evidence="13">
    <location>
        <position position="97"/>
    </location>
</feature>
<dbReference type="AlphaFoldDB" id="A0A4V1ERX2"/>
<dbReference type="SUPFAM" id="SSF69189">
    <property type="entry name" value="Penicillin-binding protein associated domain"/>
    <property type="match status" value="1"/>
</dbReference>
<dbReference type="EC" id="3.4.16.4" evidence="4"/>
<evidence type="ECO:0000256" key="1">
    <source>
        <dbReference type="ARBA" id="ARBA00003217"/>
    </source>
</evidence>
<dbReference type="InterPro" id="IPR018044">
    <property type="entry name" value="Peptidase_S11"/>
</dbReference>
<keyword evidence="6" id="KW-0645">Protease</keyword>
<dbReference type="PANTHER" id="PTHR21581:SF6">
    <property type="entry name" value="TRAFFICKING PROTEIN PARTICLE COMPLEX SUBUNIT 12"/>
    <property type="match status" value="1"/>
</dbReference>
<dbReference type="GO" id="GO:0009002">
    <property type="term" value="F:serine-type D-Ala-D-Ala carboxypeptidase activity"/>
    <property type="evidence" value="ECO:0007669"/>
    <property type="project" value="UniProtKB-EC"/>
</dbReference>
<comment type="pathway">
    <text evidence="2">Cell wall biogenesis; peptidoglycan biosynthesis.</text>
</comment>
<feature type="region of interest" description="Disordered" evidence="16">
    <location>
        <begin position="1"/>
        <end position="29"/>
    </location>
</feature>
<gene>
    <name evidence="19" type="ORF">FDQ92_13695</name>
</gene>
<dbReference type="GO" id="GO:0009252">
    <property type="term" value="P:peptidoglycan biosynthetic process"/>
    <property type="evidence" value="ECO:0007669"/>
    <property type="project" value="UniProtKB-UniPathway"/>
</dbReference>
<accession>A0A4V1ERX2</accession>
<dbReference type="Proteomes" id="UP000298602">
    <property type="component" value="Chromosome"/>
</dbReference>
<evidence type="ECO:0000256" key="11">
    <source>
        <dbReference type="ARBA" id="ARBA00023316"/>
    </source>
</evidence>
<dbReference type="PANTHER" id="PTHR21581">
    <property type="entry name" value="D-ALANYL-D-ALANINE CARBOXYPEPTIDASE"/>
    <property type="match status" value="1"/>
</dbReference>
<protein>
    <recommendedName>
        <fullName evidence="4">serine-type D-Ala-D-Ala carboxypeptidase</fullName>
        <ecNumber evidence="4">3.4.16.4</ecNumber>
    </recommendedName>
</protein>
<evidence type="ECO:0000256" key="17">
    <source>
        <dbReference type="SAM" id="Phobius"/>
    </source>
</evidence>
<dbReference type="GO" id="GO:0006508">
    <property type="term" value="P:proteolysis"/>
    <property type="evidence" value="ECO:0007669"/>
    <property type="project" value="UniProtKB-KW"/>
</dbReference>
<evidence type="ECO:0000256" key="12">
    <source>
        <dbReference type="ARBA" id="ARBA00034000"/>
    </source>
</evidence>